<gene>
    <name evidence="9" type="ORF">E1267_14060</name>
</gene>
<dbReference type="Proteomes" id="UP000295157">
    <property type="component" value="Unassembled WGS sequence"/>
</dbReference>
<evidence type="ECO:0000259" key="8">
    <source>
        <dbReference type="SMART" id="SM00829"/>
    </source>
</evidence>
<dbReference type="GO" id="GO:0008270">
    <property type="term" value="F:zinc ion binding"/>
    <property type="evidence" value="ECO:0007669"/>
    <property type="project" value="InterPro"/>
</dbReference>
<comment type="similarity">
    <text evidence="1 6">Belongs to the zinc-containing alcohol dehydrogenase family.</text>
</comment>
<feature type="domain" description="Enoyl reductase (ER)" evidence="8">
    <location>
        <begin position="10"/>
        <end position="362"/>
    </location>
</feature>
<dbReference type="SUPFAM" id="SSF50129">
    <property type="entry name" value="GroES-like"/>
    <property type="match status" value="1"/>
</dbReference>
<feature type="transmembrane region" description="Helical" evidence="7">
    <location>
        <begin position="188"/>
        <end position="214"/>
    </location>
</feature>
<comment type="cofactor">
    <cofactor evidence="6">
        <name>Zn(2+)</name>
        <dbReference type="ChEBI" id="CHEBI:29105"/>
    </cofactor>
</comment>
<keyword evidence="3 6" id="KW-0862">Zinc</keyword>
<keyword evidence="7" id="KW-0472">Membrane</keyword>
<keyword evidence="5" id="KW-0520">NAD</keyword>
<dbReference type="Gene3D" id="3.40.50.720">
    <property type="entry name" value="NAD(P)-binding Rossmann-like Domain"/>
    <property type="match status" value="1"/>
</dbReference>
<keyword evidence="7" id="KW-1133">Transmembrane helix</keyword>
<dbReference type="SMART" id="SM00829">
    <property type="entry name" value="PKS_ER"/>
    <property type="match status" value="1"/>
</dbReference>
<evidence type="ECO:0000256" key="2">
    <source>
        <dbReference type="ARBA" id="ARBA00022723"/>
    </source>
</evidence>
<dbReference type="InterPro" id="IPR011032">
    <property type="entry name" value="GroES-like_sf"/>
</dbReference>
<sequence>MRAAVLREPGSPLTVEDIDLAVPQRREVQVRVEAAGVCHSDLHYMTGDLQGRLPAVLGHEGVGIVEGVGPGVTRVAPGDRVVMTWRPRCGECEFCTSGRPALCVLGRVQGTTGGLPDGTTRLSAGGETVHHLMGVSCFAERCVVSDRSVVVIPKDVSAEVAAIVGCAVVTGVGAVLNVMSTATAEPVVVIGAGGVGLSTVMGLTLVGAAPIVVVDTVDARLRLARELGATHTVDATADDLTAVLDEVAPGGARWAVDAVGAPATMEQAFASLSTAGTLVAVGLGRVGAGFTVPVNALVQQERRVVGSLYGSSNPVVQIPQILDLHQRGLLPLDRLVGRRFALDEVNEAYSALTAGATGRSVIVPGA</sequence>
<evidence type="ECO:0000313" key="10">
    <source>
        <dbReference type="Proteomes" id="UP000295157"/>
    </source>
</evidence>
<dbReference type="EMBL" id="SMJZ01000043">
    <property type="protein sequence ID" value="TDC07221.1"/>
    <property type="molecule type" value="Genomic_DNA"/>
</dbReference>
<proteinExistence type="inferred from homology"/>
<keyword evidence="10" id="KW-1185">Reference proteome</keyword>
<dbReference type="InterPro" id="IPR013154">
    <property type="entry name" value="ADH-like_N"/>
</dbReference>
<dbReference type="InterPro" id="IPR036291">
    <property type="entry name" value="NAD(P)-bd_dom_sf"/>
</dbReference>
<evidence type="ECO:0000256" key="3">
    <source>
        <dbReference type="ARBA" id="ARBA00022833"/>
    </source>
</evidence>
<evidence type="ECO:0000256" key="1">
    <source>
        <dbReference type="ARBA" id="ARBA00008072"/>
    </source>
</evidence>
<dbReference type="Gene3D" id="3.90.180.10">
    <property type="entry name" value="Medium-chain alcohol dehydrogenases, catalytic domain"/>
    <property type="match status" value="1"/>
</dbReference>
<name>A0A4R4NDN0_9ACTN</name>
<dbReference type="RefSeq" id="WP_132332885.1">
    <property type="nucleotide sequence ID" value="NZ_SMJZ01000043.1"/>
</dbReference>
<dbReference type="PROSITE" id="PS00059">
    <property type="entry name" value="ADH_ZINC"/>
    <property type="match status" value="1"/>
</dbReference>
<dbReference type="Pfam" id="PF08240">
    <property type="entry name" value="ADH_N"/>
    <property type="match status" value="1"/>
</dbReference>
<accession>A0A4R4NDN0</accession>
<evidence type="ECO:0000256" key="6">
    <source>
        <dbReference type="RuleBase" id="RU361277"/>
    </source>
</evidence>
<reference evidence="9 10" key="1">
    <citation type="submission" date="2019-02" db="EMBL/GenBank/DDBJ databases">
        <title>Draft genome sequences of novel Actinobacteria.</title>
        <authorList>
            <person name="Sahin N."/>
            <person name="Ay H."/>
            <person name="Saygin H."/>
        </authorList>
    </citation>
    <scope>NUCLEOTIDE SEQUENCE [LARGE SCALE GENOMIC DNA]</scope>
    <source>
        <strain evidence="9 10">KC201</strain>
    </source>
</reference>
<dbReference type="SUPFAM" id="SSF51735">
    <property type="entry name" value="NAD(P)-binding Rossmann-fold domains"/>
    <property type="match status" value="1"/>
</dbReference>
<dbReference type="PANTHER" id="PTHR43880:SF12">
    <property type="entry name" value="ALCOHOL DEHYDROGENASE CLASS-3"/>
    <property type="match status" value="1"/>
</dbReference>
<dbReference type="Pfam" id="PF00107">
    <property type="entry name" value="ADH_zinc_N"/>
    <property type="match status" value="1"/>
</dbReference>
<keyword evidence="4" id="KW-0560">Oxidoreductase</keyword>
<dbReference type="GO" id="GO:0051903">
    <property type="term" value="F:S-(hydroxymethyl)glutathione dehydrogenase [NAD(P)+] activity"/>
    <property type="evidence" value="ECO:0007669"/>
    <property type="project" value="TreeGrafter"/>
</dbReference>
<dbReference type="OrthoDB" id="334894at2"/>
<keyword evidence="7" id="KW-0812">Transmembrane</keyword>
<feature type="transmembrane region" description="Helical" evidence="7">
    <location>
        <begin position="156"/>
        <end position="176"/>
    </location>
</feature>
<evidence type="ECO:0000256" key="7">
    <source>
        <dbReference type="SAM" id="Phobius"/>
    </source>
</evidence>
<dbReference type="InterPro" id="IPR013149">
    <property type="entry name" value="ADH-like_C"/>
</dbReference>
<dbReference type="GO" id="GO:0046294">
    <property type="term" value="P:formaldehyde catabolic process"/>
    <property type="evidence" value="ECO:0007669"/>
    <property type="project" value="TreeGrafter"/>
</dbReference>
<comment type="caution">
    <text evidence="9">The sequence shown here is derived from an EMBL/GenBank/DDBJ whole genome shotgun (WGS) entry which is preliminary data.</text>
</comment>
<evidence type="ECO:0000313" key="9">
    <source>
        <dbReference type="EMBL" id="TDC07221.1"/>
    </source>
</evidence>
<protein>
    <submittedName>
        <fullName evidence="9">Zn-dependent alcohol dehydrogenase</fullName>
    </submittedName>
</protein>
<dbReference type="InterPro" id="IPR020843">
    <property type="entry name" value="ER"/>
</dbReference>
<keyword evidence="2 6" id="KW-0479">Metal-binding</keyword>
<dbReference type="InterPro" id="IPR002328">
    <property type="entry name" value="ADH_Zn_CS"/>
</dbReference>
<evidence type="ECO:0000256" key="5">
    <source>
        <dbReference type="ARBA" id="ARBA00023027"/>
    </source>
</evidence>
<organism evidence="9 10">
    <name type="scientific">Nonomuraea longispora</name>
    <dbReference type="NCBI Taxonomy" id="1848320"/>
    <lineage>
        <taxon>Bacteria</taxon>
        <taxon>Bacillati</taxon>
        <taxon>Actinomycetota</taxon>
        <taxon>Actinomycetes</taxon>
        <taxon>Streptosporangiales</taxon>
        <taxon>Streptosporangiaceae</taxon>
        <taxon>Nonomuraea</taxon>
    </lineage>
</organism>
<dbReference type="PANTHER" id="PTHR43880">
    <property type="entry name" value="ALCOHOL DEHYDROGENASE"/>
    <property type="match status" value="1"/>
</dbReference>
<evidence type="ECO:0000256" key="4">
    <source>
        <dbReference type="ARBA" id="ARBA00023002"/>
    </source>
</evidence>
<dbReference type="GO" id="GO:0005829">
    <property type="term" value="C:cytosol"/>
    <property type="evidence" value="ECO:0007669"/>
    <property type="project" value="TreeGrafter"/>
</dbReference>
<dbReference type="AlphaFoldDB" id="A0A4R4NDN0"/>